<accession>A0A7J6E5R5</accession>
<evidence type="ECO:0000313" key="5">
    <source>
        <dbReference type="Proteomes" id="UP000525078"/>
    </source>
</evidence>
<sequence>MAKIPNKPFKDHHDNINQYTVSSNKARISSSSRNNNFLCCFGFSGKRLSGKINSPQENMIIKQSSININDTTKNKKKKISWPARFRKKSPTGIKTVPVDYSDKDWSKPKSKSTDPTAENCSSDIQIVVPAVHDPPPKEKTHQDQVRINGGNLENRKPSISGPLHSPKGDTGQSRFSFSRKIEAIRNGSSQPGSPSNGKSKLGRAAAVMTRQHSDILPLPIRERPQVAPTKRTAGGRRSAQPADAKRFEPLVGMSILLVTLVIMVLWGRVCAILCTSAWFYVVPWLSAAVGTGGGRGNGSGSEGLDLDSEESKKKVVFEGFLERNYHRFNS</sequence>
<keyword evidence="2" id="KW-1133">Transmembrane helix</keyword>
<feature type="compositionally biased region" description="Low complexity" evidence="1">
    <location>
        <begin position="186"/>
        <end position="199"/>
    </location>
</feature>
<reference evidence="5 6" key="1">
    <citation type="journal article" date="2020" name="bioRxiv">
        <title>Sequence and annotation of 42 cannabis genomes reveals extensive copy number variation in cannabinoid synthesis and pathogen resistance genes.</title>
        <authorList>
            <person name="Mckernan K.J."/>
            <person name="Helbert Y."/>
            <person name="Kane L.T."/>
            <person name="Ebling H."/>
            <person name="Zhang L."/>
            <person name="Liu B."/>
            <person name="Eaton Z."/>
            <person name="Mclaughlin S."/>
            <person name="Kingan S."/>
            <person name="Baybayan P."/>
            <person name="Concepcion G."/>
            <person name="Jordan M."/>
            <person name="Riva A."/>
            <person name="Barbazuk W."/>
            <person name="Harkins T."/>
        </authorList>
    </citation>
    <scope>NUCLEOTIDE SEQUENCE [LARGE SCALE GENOMIC DNA]</scope>
    <source>
        <strain evidence="5 6">cv. Jamaican Lion 4</strain>
        <strain evidence="3">Father</strain>
        <strain evidence="4">Mother</strain>
        <tissue evidence="4">Leaf</tissue>
    </source>
</reference>
<protein>
    <submittedName>
        <fullName evidence="4">Uncharacterized protein</fullName>
    </submittedName>
</protein>
<evidence type="ECO:0000313" key="3">
    <source>
        <dbReference type="EMBL" id="KAF4346692.1"/>
    </source>
</evidence>
<evidence type="ECO:0000313" key="6">
    <source>
        <dbReference type="Proteomes" id="UP000583929"/>
    </source>
</evidence>
<feature type="compositionally biased region" description="Basic and acidic residues" evidence="1">
    <location>
        <begin position="134"/>
        <end position="144"/>
    </location>
</feature>
<feature type="compositionally biased region" description="Polar residues" evidence="1">
    <location>
        <begin position="115"/>
        <end position="124"/>
    </location>
</feature>
<feature type="transmembrane region" description="Helical" evidence="2">
    <location>
        <begin position="255"/>
        <end position="281"/>
    </location>
</feature>
<dbReference type="EMBL" id="JAATIQ010000931">
    <property type="protein sequence ID" value="KAF4346692.1"/>
    <property type="molecule type" value="Genomic_DNA"/>
</dbReference>
<keyword evidence="2" id="KW-0472">Membrane</keyword>
<dbReference type="EMBL" id="JAATIP010000290">
    <property type="protein sequence ID" value="KAF4353686.1"/>
    <property type="molecule type" value="Genomic_DNA"/>
</dbReference>
<dbReference type="InterPro" id="IPR040411">
    <property type="entry name" value="At5g23160-like"/>
</dbReference>
<dbReference type="Proteomes" id="UP000583929">
    <property type="component" value="Unassembled WGS sequence"/>
</dbReference>
<name>A0A7J6E5R5_CANSA</name>
<keyword evidence="2" id="KW-0812">Transmembrane</keyword>
<evidence type="ECO:0000256" key="2">
    <source>
        <dbReference type="SAM" id="Phobius"/>
    </source>
</evidence>
<dbReference type="Proteomes" id="UP000525078">
    <property type="component" value="Unassembled WGS sequence"/>
</dbReference>
<dbReference type="PANTHER" id="PTHR34379:SF3">
    <property type="entry name" value="PROTEIN, PUTATIVE-RELATED"/>
    <property type="match status" value="1"/>
</dbReference>
<organism evidence="4 5">
    <name type="scientific">Cannabis sativa</name>
    <name type="common">Hemp</name>
    <name type="synonym">Marijuana</name>
    <dbReference type="NCBI Taxonomy" id="3483"/>
    <lineage>
        <taxon>Eukaryota</taxon>
        <taxon>Viridiplantae</taxon>
        <taxon>Streptophyta</taxon>
        <taxon>Embryophyta</taxon>
        <taxon>Tracheophyta</taxon>
        <taxon>Spermatophyta</taxon>
        <taxon>Magnoliopsida</taxon>
        <taxon>eudicotyledons</taxon>
        <taxon>Gunneridae</taxon>
        <taxon>Pentapetalae</taxon>
        <taxon>rosids</taxon>
        <taxon>fabids</taxon>
        <taxon>Rosales</taxon>
        <taxon>Cannabaceae</taxon>
        <taxon>Cannabis</taxon>
    </lineage>
</organism>
<feature type="region of interest" description="Disordered" evidence="1">
    <location>
        <begin position="92"/>
        <end position="204"/>
    </location>
</feature>
<gene>
    <name evidence="4" type="ORF">F8388_024255</name>
    <name evidence="3" type="ORF">G4B88_027815</name>
</gene>
<keyword evidence="6" id="KW-1185">Reference proteome</keyword>
<comment type="caution">
    <text evidence="4">The sequence shown here is derived from an EMBL/GenBank/DDBJ whole genome shotgun (WGS) entry which is preliminary data.</text>
</comment>
<dbReference type="AlphaFoldDB" id="A0A7J6E5R5"/>
<proteinExistence type="predicted"/>
<evidence type="ECO:0000313" key="4">
    <source>
        <dbReference type="EMBL" id="KAF4353686.1"/>
    </source>
</evidence>
<dbReference type="PANTHER" id="PTHR34379">
    <property type="entry name" value="OS07G0553800 PROTEIN"/>
    <property type="match status" value="1"/>
</dbReference>
<evidence type="ECO:0000256" key="1">
    <source>
        <dbReference type="SAM" id="MobiDB-lite"/>
    </source>
</evidence>